<proteinExistence type="predicted"/>
<gene>
    <name evidence="1" type="ORF">T11_15912</name>
</gene>
<evidence type="ECO:0000313" key="1">
    <source>
        <dbReference type="EMBL" id="KRZ06543.1"/>
    </source>
</evidence>
<evidence type="ECO:0000313" key="2">
    <source>
        <dbReference type="Proteomes" id="UP000055024"/>
    </source>
</evidence>
<dbReference type="EMBL" id="JYDP01000117">
    <property type="protein sequence ID" value="KRZ06543.1"/>
    <property type="molecule type" value="Genomic_DNA"/>
</dbReference>
<dbReference type="Proteomes" id="UP000055024">
    <property type="component" value="Unassembled WGS sequence"/>
</dbReference>
<dbReference type="AlphaFoldDB" id="A0A0V1H8M5"/>
<keyword evidence="2" id="KW-1185">Reference proteome</keyword>
<comment type="caution">
    <text evidence="1">The sequence shown here is derived from an EMBL/GenBank/DDBJ whole genome shotgun (WGS) entry which is preliminary data.</text>
</comment>
<dbReference type="OrthoDB" id="6260718at2759"/>
<protein>
    <submittedName>
        <fullName evidence="1">Uncharacterized protein</fullName>
    </submittedName>
</protein>
<sequence length="62" mass="7475">MTRMSTEHKDLDISTSAMSVKFLTFRPHTPWLWFAQAEAQFQLRITTLFRPYRIRLLLMSRT</sequence>
<name>A0A0V1H8M5_9BILA</name>
<organism evidence="1 2">
    <name type="scientific">Trichinella zimbabwensis</name>
    <dbReference type="NCBI Taxonomy" id="268475"/>
    <lineage>
        <taxon>Eukaryota</taxon>
        <taxon>Metazoa</taxon>
        <taxon>Ecdysozoa</taxon>
        <taxon>Nematoda</taxon>
        <taxon>Enoplea</taxon>
        <taxon>Dorylaimia</taxon>
        <taxon>Trichinellida</taxon>
        <taxon>Trichinellidae</taxon>
        <taxon>Trichinella</taxon>
    </lineage>
</organism>
<reference evidence="1 2" key="1">
    <citation type="submission" date="2015-01" db="EMBL/GenBank/DDBJ databases">
        <title>Evolution of Trichinella species and genotypes.</title>
        <authorList>
            <person name="Korhonen P.K."/>
            <person name="Edoardo P."/>
            <person name="Giuseppe L.R."/>
            <person name="Gasser R.B."/>
        </authorList>
    </citation>
    <scope>NUCLEOTIDE SEQUENCE [LARGE SCALE GENOMIC DNA]</scope>
    <source>
        <strain evidence="1">ISS1029</strain>
    </source>
</reference>
<accession>A0A0V1H8M5</accession>